<dbReference type="InterPro" id="IPR015943">
    <property type="entry name" value="WD40/YVTN_repeat-like_dom_sf"/>
</dbReference>
<dbReference type="GO" id="GO:0071230">
    <property type="term" value="P:cellular response to amino acid stimulus"/>
    <property type="evidence" value="ECO:0007669"/>
    <property type="project" value="TreeGrafter"/>
</dbReference>
<evidence type="ECO:0000313" key="1">
    <source>
        <dbReference type="EMBL" id="KAJ6699394.1"/>
    </source>
</evidence>
<dbReference type="GO" id="GO:0030307">
    <property type="term" value="P:positive regulation of cell growth"/>
    <property type="evidence" value="ECO:0007669"/>
    <property type="project" value="TreeGrafter"/>
</dbReference>
<dbReference type="GO" id="GO:0030674">
    <property type="term" value="F:protein-macromolecule adaptor activity"/>
    <property type="evidence" value="ECO:0007669"/>
    <property type="project" value="TreeGrafter"/>
</dbReference>
<protein>
    <submittedName>
        <fullName evidence="1">REGULATORY-ASSOCIATED PROTEIN OF MTOR</fullName>
    </submittedName>
</protein>
<dbReference type="InterPro" id="IPR001680">
    <property type="entry name" value="WD40_rpt"/>
</dbReference>
<reference evidence="1" key="1">
    <citation type="submission" date="2022-11" db="EMBL/GenBank/DDBJ databases">
        <authorList>
            <person name="Hyden B.L."/>
            <person name="Feng K."/>
            <person name="Yates T."/>
            <person name="Jawdy S."/>
            <person name="Smart L.B."/>
            <person name="Muchero W."/>
        </authorList>
    </citation>
    <scope>NUCLEOTIDE SEQUENCE</scope>
    <source>
        <tissue evidence="1">Shoot tip</tissue>
    </source>
</reference>
<dbReference type="EMBL" id="JAPFFK010000017">
    <property type="protein sequence ID" value="KAJ6699394.1"/>
    <property type="molecule type" value="Genomic_DNA"/>
</dbReference>
<keyword evidence="2" id="KW-1185">Reference proteome</keyword>
<dbReference type="GO" id="GO:0031931">
    <property type="term" value="C:TORC1 complex"/>
    <property type="evidence" value="ECO:0007669"/>
    <property type="project" value="InterPro"/>
</dbReference>
<dbReference type="Pfam" id="PF00400">
    <property type="entry name" value="WD40"/>
    <property type="match status" value="1"/>
</dbReference>
<dbReference type="GO" id="GO:0009267">
    <property type="term" value="P:cellular response to starvation"/>
    <property type="evidence" value="ECO:0007669"/>
    <property type="project" value="TreeGrafter"/>
</dbReference>
<proteinExistence type="predicted"/>
<dbReference type="SUPFAM" id="SSF50978">
    <property type="entry name" value="WD40 repeat-like"/>
    <property type="match status" value="1"/>
</dbReference>
<dbReference type="InterPro" id="IPR004083">
    <property type="entry name" value="Raptor"/>
</dbReference>
<sequence>MDKLGTCTKLVMGKDYSASQVHAGQFTAGFVDGSVKLYDVRTPEMLVCATRPHTENVEKVVGIDFHPGLEPGKIVSASQAGDMKFLDMRNYRDAYLTIKAHRGSLTALAVHRHAPIIASGSAKQMIKLFSLNGEPLGSIRYHLTIMAQKIGPVSCLTFHPYQVLLAAGATDALFSIYADDNTQMLVYGINLSSEVTVDHANACLVKALNHVLDISSASSAEGQMVRRSPA</sequence>
<dbReference type="Gene3D" id="2.130.10.10">
    <property type="entry name" value="YVTN repeat-like/Quinoprotein amine dehydrogenase"/>
    <property type="match status" value="1"/>
</dbReference>
<dbReference type="SMART" id="SM00320">
    <property type="entry name" value="WD40"/>
    <property type="match status" value="3"/>
</dbReference>
<evidence type="ECO:0000313" key="2">
    <source>
        <dbReference type="Proteomes" id="UP001151532"/>
    </source>
</evidence>
<comment type="caution">
    <text evidence="1">The sequence shown here is derived from an EMBL/GenBank/DDBJ whole genome shotgun (WGS) entry which is preliminary data.</text>
</comment>
<dbReference type="OrthoDB" id="10262360at2759"/>
<dbReference type="AlphaFoldDB" id="A0A9Q0T2X4"/>
<dbReference type="GO" id="GO:0010506">
    <property type="term" value="P:regulation of autophagy"/>
    <property type="evidence" value="ECO:0007669"/>
    <property type="project" value="TreeGrafter"/>
</dbReference>
<dbReference type="PANTHER" id="PTHR12848">
    <property type="entry name" value="REGULATORY-ASSOCIATED PROTEIN OF MTOR"/>
    <property type="match status" value="1"/>
</dbReference>
<dbReference type="GO" id="GO:0005737">
    <property type="term" value="C:cytoplasm"/>
    <property type="evidence" value="ECO:0007669"/>
    <property type="project" value="TreeGrafter"/>
</dbReference>
<organism evidence="1 2">
    <name type="scientific">Salix purpurea</name>
    <name type="common">Purple osier willow</name>
    <dbReference type="NCBI Taxonomy" id="77065"/>
    <lineage>
        <taxon>Eukaryota</taxon>
        <taxon>Viridiplantae</taxon>
        <taxon>Streptophyta</taxon>
        <taxon>Embryophyta</taxon>
        <taxon>Tracheophyta</taxon>
        <taxon>Spermatophyta</taxon>
        <taxon>Magnoliopsida</taxon>
        <taxon>eudicotyledons</taxon>
        <taxon>Gunneridae</taxon>
        <taxon>Pentapetalae</taxon>
        <taxon>rosids</taxon>
        <taxon>fabids</taxon>
        <taxon>Malpighiales</taxon>
        <taxon>Salicaceae</taxon>
        <taxon>Saliceae</taxon>
        <taxon>Salix</taxon>
    </lineage>
</organism>
<dbReference type="Proteomes" id="UP001151532">
    <property type="component" value="Chromosome 6"/>
</dbReference>
<accession>A0A9Q0T2X4</accession>
<name>A0A9Q0T2X4_SALPP</name>
<dbReference type="InterPro" id="IPR036322">
    <property type="entry name" value="WD40_repeat_dom_sf"/>
</dbReference>
<dbReference type="PANTHER" id="PTHR12848:SF16">
    <property type="entry name" value="REGULATORY-ASSOCIATED PROTEIN OF MTOR"/>
    <property type="match status" value="1"/>
</dbReference>
<reference evidence="1" key="2">
    <citation type="journal article" date="2023" name="Int. J. Mol. Sci.">
        <title>De Novo Assembly and Annotation of 11 Diverse Shrub Willow (Salix) Genomes Reveals Novel Gene Organization in Sex-Linked Regions.</title>
        <authorList>
            <person name="Hyden B."/>
            <person name="Feng K."/>
            <person name="Yates T.B."/>
            <person name="Jawdy S."/>
            <person name="Cereghino C."/>
            <person name="Smart L.B."/>
            <person name="Muchero W."/>
        </authorList>
    </citation>
    <scope>NUCLEOTIDE SEQUENCE</scope>
    <source>
        <tissue evidence="1">Shoot tip</tissue>
    </source>
</reference>
<gene>
    <name evidence="1" type="ORF">OIU79_012616</name>
</gene>
<dbReference type="GO" id="GO:0031929">
    <property type="term" value="P:TOR signaling"/>
    <property type="evidence" value="ECO:0007669"/>
    <property type="project" value="InterPro"/>
</dbReference>